<evidence type="ECO:0000313" key="2">
    <source>
        <dbReference type="EMBL" id="EDV95102.1"/>
    </source>
</evidence>
<name>B4K0I8_DROGR</name>
<feature type="region of interest" description="Disordered" evidence="1">
    <location>
        <begin position="1"/>
        <end position="35"/>
    </location>
</feature>
<feature type="compositionally biased region" description="Polar residues" evidence="1">
    <location>
        <begin position="1"/>
        <end position="12"/>
    </location>
</feature>
<dbReference type="AlphaFoldDB" id="B4K0I8"/>
<protein>
    <submittedName>
        <fullName evidence="2">GH23700</fullName>
    </submittedName>
</protein>
<dbReference type="HOGENOM" id="CLU_2852017_0_0_1"/>
<reference evidence="2 3" key="1">
    <citation type="journal article" date="2007" name="Nature">
        <title>Evolution of genes and genomes on the Drosophila phylogeny.</title>
        <authorList>
            <consortium name="Drosophila 12 Genomes Consortium"/>
            <person name="Clark A.G."/>
            <person name="Eisen M.B."/>
            <person name="Smith D.R."/>
            <person name="Bergman C.M."/>
            <person name="Oliver B."/>
            <person name="Markow T.A."/>
            <person name="Kaufman T.C."/>
            <person name="Kellis M."/>
            <person name="Gelbart W."/>
            <person name="Iyer V.N."/>
            <person name="Pollard D.A."/>
            <person name="Sackton T.B."/>
            <person name="Larracuente A.M."/>
            <person name="Singh N.D."/>
            <person name="Abad J.P."/>
            <person name="Abt D.N."/>
            <person name="Adryan B."/>
            <person name="Aguade M."/>
            <person name="Akashi H."/>
            <person name="Anderson W.W."/>
            <person name="Aquadro C.F."/>
            <person name="Ardell D.H."/>
            <person name="Arguello R."/>
            <person name="Artieri C.G."/>
            <person name="Barbash D.A."/>
            <person name="Barker D."/>
            <person name="Barsanti P."/>
            <person name="Batterham P."/>
            <person name="Batzoglou S."/>
            <person name="Begun D."/>
            <person name="Bhutkar A."/>
            <person name="Blanco E."/>
            <person name="Bosak S.A."/>
            <person name="Bradley R.K."/>
            <person name="Brand A.D."/>
            <person name="Brent M.R."/>
            <person name="Brooks A.N."/>
            <person name="Brown R.H."/>
            <person name="Butlin R.K."/>
            <person name="Caggese C."/>
            <person name="Calvi B.R."/>
            <person name="Bernardo de Carvalho A."/>
            <person name="Caspi A."/>
            <person name="Castrezana S."/>
            <person name="Celniker S.E."/>
            <person name="Chang J.L."/>
            <person name="Chapple C."/>
            <person name="Chatterji S."/>
            <person name="Chinwalla A."/>
            <person name="Civetta A."/>
            <person name="Clifton S.W."/>
            <person name="Comeron J.M."/>
            <person name="Costello J.C."/>
            <person name="Coyne J.A."/>
            <person name="Daub J."/>
            <person name="David R.G."/>
            <person name="Delcher A.L."/>
            <person name="Delehaunty K."/>
            <person name="Do C.B."/>
            <person name="Ebling H."/>
            <person name="Edwards K."/>
            <person name="Eickbush T."/>
            <person name="Evans J.D."/>
            <person name="Filipski A."/>
            <person name="Findeiss S."/>
            <person name="Freyhult E."/>
            <person name="Fulton L."/>
            <person name="Fulton R."/>
            <person name="Garcia A.C."/>
            <person name="Gardiner A."/>
            <person name="Garfield D.A."/>
            <person name="Garvin B.E."/>
            <person name="Gibson G."/>
            <person name="Gilbert D."/>
            <person name="Gnerre S."/>
            <person name="Godfrey J."/>
            <person name="Good R."/>
            <person name="Gotea V."/>
            <person name="Gravely B."/>
            <person name="Greenberg A.J."/>
            <person name="Griffiths-Jones S."/>
            <person name="Gross S."/>
            <person name="Guigo R."/>
            <person name="Gustafson E.A."/>
            <person name="Haerty W."/>
            <person name="Hahn M.W."/>
            <person name="Halligan D.L."/>
            <person name="Halpern A.L."/>
            <person name="Halter G.M."/>
            <person name="Han M.V."/>
            <person name="Heger A."/>
            <person name="Hillier L."/>
            <person name="Hinrichs A.S."/>
            <person name="Holmes I."/>
            <person name="Hoskins R.A."/>
            <person name="Hubisz M.J."/>
            <person name="Hultmark D."/>
            <person name="Huntley M.A."/>
            <person name="Jaffe D.B."/>
            <person name="Jagadeeshan S."/>
            <person name="Jeck W.R."/>
            <person name="Johnson J."/>
            <person name="Jones C.D."/>
            <person name="Jordan W.C."/>
            <person name="Karpen G.H."/>
            <person name="Kataoka E."/>
            <person name="Keightley P.D."/>
            <person name="Kheradpour P."/>
            <person name="Kirkness E.F."/>
            <person name="Koerich L.B."/>
            <person name="Kristiansen K."/>
            <person name="Kudrna D."/>
            <person name="Kulathinal R.J."/>
            <person name="Kumar S."/>
            <person name="Kwok R."/>
            <person name="Lander E."/>
            <person name="Langley C.H."/>
            <person name="Lapoint R."/>
            <person name="Lazzaro B.P."/>
            <person name="Lee S.J."/>
            <person name="Levesque L."/>
            <person name="Li R."/>
            <person name="Lin C.F."/>
            <person name="Lin M.F."/>
            <person name="Lindblad-Toh K."/>
            <person name="Llopart A."/>
            <person name="Long M."/>
            <person name="Low L."/>
            <person name="Lozovsky E."/>
            <person name="Lu J."/>
            <person name="Luo M."/>
            <person name="Machado C.A."/>
            <person name="Makalowski W."/>
            <person name="Marzo M."/>
            <person name="Matsuda M."/>
            <person name="Matzkin L."/>
            <person name="McAllister B."/>
            <person name="McBride C.S."/>
            <person name="McKernan B."/>
            <person name="McKernan K."/>
            <person name="Mendez-Lago M."/>
            <person name="Minx P."/>
            <person name="Mollenhauer M.U."/>
            <person name="Montooth K."/>
            <person name="Mount S.M."/>
            <person name="Mu X."/>
            <person name="Myers E."/>
            <person name="Negre B."/>
            <person name="Newfeld S."/>
            <person name="Nielsen R."/>
            <person name="Noor M.A."/>
            <person name="O'Grady P."/>
            <person name="Pachter L."/>
            <person name="Papaceit M."/>
            <person name="Parisi M.J."/>
            <person name="Parisi M."/>
            <person name="Parts L."/>
            <person name="Pedersen J.S."/>
            <person name="Pesole G."/>
            <person name="Phillippy A.M."/>
            <person name="Ponting C.P."/>
            <person name="Pop M."/>
            <person name="Porcelli D."/>
            <person name="Powell J.R."/>
            <person name="Prohaska S."/>
            <person name="Pruitt K."/>
            <person name="Puig M."/>
            <person name="Quesneville H."/>
            <person name="Ram K.R."/>
            <person name="Rand D."/>
            <person name="Rasmussen M.D."/>
            <person name="Reed L.K."/>
            <person name="Reenan R."/>
            <person name="Reily A."/>
            <person name="Remington K.A."/>
            <person name="Rieger T.T."/>
            <person name="Ritchie M.G."/>
            <person name="Robin C."/>
            <person name="Rogers Y.H."/>
            <person name="Rohde C."/>
            <person name="Rozas J."/>
            <person name="Rubenfield M.J."/>
            <person name="Ruiz A."/>
            <person name="Russo S."/>
            <person name="Salzberg S.L."/>
            <person name="Sanchez-Gracia A."/>
            <person name="Saranga D.J."/>
            <person name="Sato H."/>
            <person name="Schaeffer S.W."/>
            <person name="Schatz M.C."/>
            <person name="Schlenke T."/>
            <person name="Schwartz R."/>
            <person name="Segarra C."/>
            <person name="Singh R.S."/>
            <person name="Sirot L."/>
            <person name="Sirota M."/>
            <person name="Sisneros N.B."/>
            <person name="Smith C.D."/>
            <person name="Smith T.F."/>
            <person name="Spieth J."/>
            <person name="Stage D.E."/>
            <person name="Stark A."/>
            <person name="Stephan W."/>
            <person name="Strausberg R.L."/>
            <person name="Strempel S."/>
            <person name="Sturgill D."/>
            <person name="Sutton G."/>
            <person name="Sutton G.G."/>
            <person name="Tao W."/>
            <person name="Teichmann S."/>
            <person name="Tobari Y.N."/>
            <person name="Tomimura Y."/>
            <person name="Tsolas J.M."/>
            <person name="Valente V.L."/>
            <person name="Venter E."/>
            <person name="Venter J.C."/>
            <person name="Vicario S."/>
            <person name="Vieira F.G."/>
            <person name="Vilella A.J."/>
            <person name="Villasante A."/>
            <person name="Walenz B."/>
            <person name="Wang J."/>
            <person name="Wasserman M."/>
            <person name="Watts T."/>
            <person name="Wilson D."/>
            <person name="Wilson R.K."/>
            <person name="Wing R.A."/>
            <person name="Wolfner M.F."/>
            <person name="Wong A."/>
            <person name="Wong G.K."/>
            <person name="Wu C.I."/>
            <person name="Wu G."/>
            <person name="Yamamoto D."/>
            <person name="Yang H.P."/>
            <person name="Yang S.P."/>
            <person name="Yorke J.A."/>
            <person name="Yoshida K."/>
            <person name="Zdobnov E."/>
            <person name="Zhang P."/>
            <person name="Zhang Y."/>
            <person name="Zimin A.V."/>
            <person name="Baldwin J."/>
            <person name="Abdouelleil A."/>
            <person name="Abdulkadir J."/>
            <person name="Abebe A."/>
            <person name="Abera B."/>
            <person name="Abreu J."/>
            <person name="Acer S.C."/>
            <person name="Aftuck L."/>
            <person name="Alexander A."/>
            <person name="An P."/>
            <person name="Anderson E."/>
            <person name="Anderson S."/>
            <person name="Arachi H."/>
            <person name="Azer M."/>
            <person name="Bachantsang P."/>
            <person name="Barry A."/>
            <person name="Bayul T."/>
            <person name="Berlin A."/>
            <person name="Bessette D."/>
            <person name="Bloom T."/>
            <person name="Blye J."/>
            <person name="Boguslavskiy L."/>
            <person name="Bonnet C."/>
            <person name="Boukhgalter B."/>
            <person name="Bourzgui I."/>
            <person name="Brown A."/>
            <person name="Cahill P."/>
            <person name="Channer S."/>
            <person name="Cheshatsang Y."/>
            <person name="Chuda L."/>
            <person name="Citroen M."/>
            <person name="Collymore A."/>
            <person name="Cooke P."/>
            <person name="Costello M."/>
            <person name="D'Aco K."/>
            <person name="Daza R."/>
            <person name="De Haan G."/>
            <person name="DeGray S."/>
            <person name="DeMaso C."/>
            <person name="Dhargay N."/>
            <person name="Dooley K."/>
            <person name="Dooley E."/>
            <person name="Doricent M."/>
            <person name="Dorje P."/>
            <person name="Dorjee K."/>
            <person name="Dupes A."/>
            <person name="Elong R."/>
            <person name="Falk J."/>
            <person name="Farina A."/>
            <person name="Faro S."/>
            <person name="Ferguson D."/>
            <person name="Fisher S."/>
            <person name="Foley C.D."/>
            <person name="Franke A."/>
            <person name="Friedrich D."/>
            <person name="Gadbois L."/>
            <person name="Gearin G."/>
            <person name="Gearin C.R."/>
            <person name="Giannoukos G."/>
            <person name="Goode T."/>
            <person name="Graham J."/>
            <person name="Grandbois E."/>
            <person name="Grewal S."/>
            <person name="Gyaltsen K."/>
            <person name="Hafez N."/>
            <person name="Hagos B."/>
            <person name="Hall J."/>
            <person name="Henson C."/>
            <person name="Hollinger A."/>
            <person name="Honan T."/>
            <person name="Huard M.D."/>
            <person name="Hughes L."/>
            <person name="Hurhula B."/>
            <person name="Husby M.E."/>
            <person name="Kamat A."/>
            <person name="Kanga B."/>
            <person name="Kashin S."/>
            <person name="Khazanovich D."/>
            <person name="Kisner P."/>
            <person name="Lance K."/>
            <person name="Lara M."/>
            <person name="Lee W."/>
            <person name="Lennon N."/>
            <person name="Letendre F."/>
            <person name="LeVine R."/>
            <person name="Lipovsky A."/>
            <person name="Liu X."/>
            <person name="Liu J."/>
            <person name="Liu S."/>
            <person name="Lokyitsang T."/>
            <person name="Lokyitsang Y."/>
            <person name="Lubonja R."/>
            <person name="Lui A."/>
            <person name="MacDonald P."/>
            <person name="Magnisalis V."/>
            <person name="Maru K."/>
            <person name="Matthews C."/>
            <person name="McCusker W."/>
            <person name="McDonough S."/>
            <person name="Mehta T."/>
            <person name="Meldrim J."/>
            <person name="Meneus L."/>
            <person name="Mihai O."/>
            <person name="Mihalev A."/>
            <person name="Mihova T."/>
            <person name="Mittelman R."/>
            <person name="Mlenga V."/>
            <person name="Montmayeur A."/>
            <person name="Mulrain L."/>
            <person name="Navidi A."/>
            <person name="Naylor J."/>
            <person name="Negash T."/>
            <person name="Nguyen T."/>
            <person name="Nguyen N."/>
            <person name="Nicol R."/>
            <person name="Norbu C."/>
            <person name="Norbu N."/>
            <person name="Novod N."/>
            <person name="O'Neill B."/>
            <person name="Osman S."/>
            <person name="Markiewicz E."/>
            <person name="Oyono O.L."/>
            <person name="Patti C."/>
            <person name="Phunkhang P."/>
            <person name="Pierre F."/>
            <person name="Priest M."/>
            <person name="Raghuraman S."/>
            <person name="Rege F."/>
            <person name="Reyes R."/>
            <person name="Rise C."/>
            <person name="Rogov P."/>
            <person name="Ross K."/>
            <person name="Ryan E."/>
            <person name="Settipalli S."/>
            <person name="Shea T."/>
            <person name="Sherpa N."/>
            <person name="Shi L."/>
            <person name="Shih D."/>
            <person name="Sparrow T."/>
            <person name="Spaulding J."/>
            <person name="Stalker J."/>
            <person name="Stange-Thomann N."/>
            <person name="Stavropoulos S."/>
            <person name="Stone C."/>
            <person name="Strader C."/>
            <person name="Tesfaye S."/>
            <person name="Thomson T."/>
            <person name="Thoulutsang Y."/>
            <person name="Thoulutsang D."/>
            <person name="Topham K."/>
            <person name="Topping I."/>
            <person name="Tsamla T."/>
            <person name="Vassiliev H."/>
            <person name="Vo A."/>
            <person name="Wangchuk T."/>
            <person name="Wangdi T."/>
            <person name="Weiand M."/>
            <person name="Wilkinson J."/>
            <person name="Wilson A."/>
            <person name="Yadav S."/>
            <person name="Young G."/>
            <person name="Yu Q."/>
            <person name="Zembek L."/>
            <person name="Zhong D."/>
            <person name="Zimmer A."/>
            <person name="Zwirko Z."/>
            <person name="Jaffe D.B."/>
            <person name="Alvarez P."/>
            <person name="Brockman W."/>
            <person name="Butler J."/>
            <person name="Chin C."/>
            <person name="Gnerre S."/>
            <person name="Grabherr M."/>
            <person name="Kleber M."/>
            <person name="Mauceli E."/>
            <person name="MacCallum I."/>
        </authorList>
    </citation>
    <scope>NUCLEOTIDE SEQUENCE [LARGE SCALE GENOMIC DNA]</scope>
    <source>
        <strain evidence="3">Tucson 15287-2541.00</strain>
    </source>
</reference>
<gene>
    <name evidence="2" type="primary">Dgri\GH23700</name>
    <name evidence="2" type="ORF">Dgri_GH23700</name>
</gene>
<proteinExistence type="predicted"/>
<organism evidence="3">
    <name type="scientific">Drosophila grimshawi</name>
    <name type="common">Hawaiian fruit fly</name>
    <name type="synonym">Idiomyia grimshawi</name>
    <dbReference type="NCBI Taxonomy" id="7222"/>
    <lineage>
        <taxon>Eukaryota</taxon>
        <taxon>Metazoa</taxon>
        <taxon>Ecdysozoa</taxon>
        <taxon>Arthropoda</taxon>
        <taxon>Hexapoda</taxon>
        <taxon>Insecta</taxon>
        <taxon>Pterygota</taxon>
        <taxon>Neoptera</taxon>
        <taxon>Endopterygota</taxon>
        <taxon>Diptera</taxon>
        <taxon>Brachycera</taxon>
        <taxon>Muscomorpha</taxon>
        <taxon>Ephydroidea</taxon>
        <taxon>Drosophilidae</taxon>
        <taxon>Drosophila</taxon>
        <taxon>Hawaiian Drosophila</taxon>
    </lineage>
</organism>
<accession>B4K0I8</accession>
<dbReference type="InParanoid" id="B4K0I8"/>
<dbReference type="EMBL" id="CH916458">
    <property type="protein sequence ID" value="EDV95102.1"/>
    <property type="molecule type" value="Genomic_DNA"/>
</dbReference>
<dbReference type="Proteomes" id="UP000001070">
    <property type="component" value="Unassembled WGS sequence"/>
</dbReference>
<evidence type="ECO:0000313" key="3">
    <source>
        <dbReference type="Proteomes" id="UP000001070"/>
    </source>
</evidence>
<sequence length="70" mass="8012">MYNNNMYNNSRPANVDAPKEKLDKKSEESKEQDSVTWAPLVQIISVAATKSDTNEMAMTIFAQRDWDTDK</sequence>
<feature type="compositionally biased region" description="Basic and acidic residues" evidence="1">
    <location>
        <begin position="17"/>
        <end position="33"/>
    </location>
</feature>
<keyword evidence="3" id="KW-1185">Reference proteome</keyword>
<evidence type="ECO:0000256" key="1">
    <source>
        <dbReference type="SAM" id="MobiDB-lite"/>
    </source>
</evidence>